<sequence>MPSRGNGVTALLDNLSLRDDTREADLPYVDLLSLVGETNRCPGGKRTVLSIARRLGIGRDTKVLEIGSNTGFTSTELVKITGCTAVGVDVNPAAVAQSEMMRKSLVDSIGDRMRFHVADAASLPFEDDSFDVIVCGGANTFIQEREAAFQEYARVLRPYGFVSVTNLYYRRRPDQALQDDLRDVLGFSVPALGVEEWLEILAPAAWEMYDLKLSELAVRADHVLDAYVAELCSPERLGHIDEEQRRQVSAQWHRVMSVFNRNNAHLGFMELTLRNQEPGDEEQPELFLMPGVYDPYFEKAFVGMND</sequence>
<dbReference type="EMBL" id="VOBR01000012">
    <property type="protein sequence ID" value="TWP50431.1"/>
    <property type="molecule type" value="Genomic_DNA"/>
</dbReference>
<dbReference type="GO" id="GO:0032259">
    <property type="term" value="P:methylation"/>
    <property type="evidence" value="ECO:0007669"/>
    <property type="project" value="UniProtKB-KW"/>
</dbReference>
<dbReference type="InterPro" id="IPR029063">
    <property type="entry name" value="SAM-dependent_MTases_sf"/>
</dbReference>
<evidence type="ECO:0000313" key="3">
    <source>
        <dbReference type="EMBL" id="TWP50431.1"/>
    </source>
</evidence>
<dbReference type="SUPFAM" id="SSF53335">
    <property type="entry name" value="S-adenosyl-L-methionine-dependent methyltransferases"/>
    <property type="match status" value="1"/>
</dbReference>
<evidence type="ECO:0000313" key="4">
    <source>
        <dbReference type="Proteomes" id="UP000316639"/>
    </source>
</evidence>
<dbReference type="InterPro" id="IPR013216">
    <property type="entry name" value="Methyltransf_11"/>
</dbReference>
<name>A0A563ESD2_9PSEU</name>
<gene>
    <name evidence="3" type="ORF">FKR81_19840</name>
</gene>
<dbReference type="PANTHER" id="PTHR44068:SF11">
    <property type="entry name" value="GERANYL DIPHOSPHATE 2-C-METHYLTRANSFERASE"/>
    <property type="match status" value="1"/>
</dbReference>
<organism evidence="3 4">
    <name type="scientific">Lentzea tibetensis</name>
    <dbReference type="NCBI Taxonomy" id="2591470"/>
    <lineage>
        <taxon>Bacteria</taxon>
        <taxon>Bacillati</taxon>
        <taxon>Actinomycetota</taxon>
        <taxon>Actinomycetes</taxon>
        <taxon>Pseudonocardiales</taxon>
        <taxon>Pseudonocardiaceae</taxon>
        <taxon>Lentzea</taxon>
    </lineage>
</organism>
<comment type="caution">
    <text evidence="3">The sequence shown here is derived from an EMBL/GenBank/DDBJ whole genome shotgun (WGS) entry which is preliminary data.</text>
</comment>
<dbReference type="GO" id="GO:0008757">
    <property type="term" value="F:S-adenosylmethionine-dependent methyltransferase activity"/>
    <property type="evidence" value="ECO:0007669"/>
    <property type="project" value="InterPro"/>
</dbReference>
<protein>
    <submittedName>
        <fullName evidence="3">Class I SAM-dependent methyltransferase</fullName>
    </submittedName>
</protein>
<evidence type="ECO:0000259" key="2">
    <source>
        <dbReference type="Pfam" id="PF08241"/>
    </source>
</evidence>
<accession>A0A563ESD2</accession>
<keyword evidence="3" id="KW-0489">Methyltransferase</keyword>
<dbReference type="Gene3D" id="3.40.50.150">
    <property type="entry name" value="Vaccinia Virus protein VP39"/>
    <property type="match status" value="1"/>
</dbReference>
<dbReference type="InterPro" id="IPR050447">
    <property type="entry name" value="Erg6_SMT_methyltransf"/>
</dbReference>
<dbReference type="PANTHER" id="PTHR44068">
    <property type="entry name" value="ZGC:194242"/>
    <property type="match status" value="1"/>
</dbReference>
<feature type="domain" description="Methyltransferase type 11" evidence="2">
    <location>
        <begin position="64"/>
        <end position="162"/>
    </location>
</feature>
<reference evidence="3 4" key="1">
    <citation type="submission" date="2019-07" db="EMBL/GenBank/DDBJ databases">
        <title>Lentzea xizangensis sp. nov., isolated from Qinghai-Tibetan Plateau Soils.</title>
        <authorList>
            <person name="Huang J."/>
        </authorList>
    </citation>
    <scope>NUCLEOTIDE SEQUENCE [LARGE SCALE GENOMIC DNA]</scope>
    <source>
        <strain evidence="3 4">FXJ1.1311</strain>
    </source>
</reference>
<keyword evidence="1 3" id="KW-0808">Transferase</keyword>
<evidence type="ECO:0000256" key="1">
    <source>
        <dbReference type="ARBA" id="ARBA00022679"/>
    </source>
</evidence>
<dbReference type="AlphaFoldDB" id="A0A563ESD2"/>
<dbReference type="Pfam" id="PF08241">
    <property type="entry name" value="Methyltransf_11"/>
    <property type="match status" value="1"/>
</dbReference>
<dbReference type="OrthoDB" id="9805171at2"/>
<keyword evidence="4" id="KW-1185">Reference proteome</keyword>
<dbReference type="CDD" id="cd02440">
    <property type="entry name" value="AdoMet_MTases"/>
    <property type="match status" value="1"/>
</dbReference>
<dbReference type="Proteomes" id="UP000316639">
    <property type="component" value="Unassembled WGS sequence"/>
</dbReference>
<proteinExistence type="predicted"/>